<evidence type="ECO:0000313" key="5">
    <source>
        <dbReference type="Proteomes" id="UP001597480"/>
    </source>
</evidence>
<evidence type="ECO:0000256" key="1">
    <source>
        <dbReference type="ARBA" id="ARBA00022729"/>
    </source>
</evidence>
<dbReference type="InterPro" id="IPR026444">
    <property type="entry name" value="Secre_tail"/>
</dbReference>
<keyword evidence="5" id="KW-1185">Reference proteome</keyword>
<dbReference type="EMBL" id="JBHUMD010000006">
    <property type="protein sequence ID" value="MFD2601460.1"/>
    <property type="molecule type" value="Genomic_DNA"/>
</dbReference>
<feature type="domain" description="Secretion system C-terminal sorting" evidence="3">
    <location>
        <begin position="202"/>
        <end position="265"/>
    </location>
</feature>
<dbReference type="NCBIfam" id="TIGR04183">
    <property type="entry name" value="Por_Secre_tail"/>
    <property type="match status" value="1"/>
</dbReference>
<protein>
    <submittedName>
        <fullName evidence="4">T9SS type A sorting domain-containing protein</fullName>
    </submittedName>
</protein>
<dbReference type="Proteomes" id="UP001597480">
    <property type="component" value="Unassembled WGS sequence"/>
</dbReference>
<evidence type="ECO:0000256" key="2">
    <source>
        <dbReference type="SAM" id="SignalP"/>
    </source>
</evidence>
<dbReference type="Gene3D" id="2.60.120.260">
    <property type="entry name" value="Galactose-binding domain-like"/>
    <property type="match status" value="1"/>
</dbReference>
<accession>A0ABW5NRJ6</accession>
<name>A0ABW5NRJ6_9FLAO</name>
<dbReference type="Pfam" id="PF18962">
    <property type="entry name" value="Por_Secre_tail"/>
    <property type="match status" value="1"/>
</dbReference>
<evidence type="ECO:0000259" key="3">
    <source>
        <dbReference type="Pfam" id="PF18962"/>
    </source>
</evidence>
<sequence length="271" mass="29624">MKKTVLLTAVLFSITQSINAQCNDAVPLPYVENFDTSLPPDLPDCTYSYRQTFVGSEWDCAIAPNSSFTGNVGRYSTYSDVGWGMTCDFILRPVQLAAGSTYNVSYKYANEDNQAAIDILRVSLSSANAEIQIPLESHESISGAAPVNHSVEFTITSTATYYLRFSLETSGNQGILYLDDIKIEETGITGIPDPALAGIIYYPNPVKDRLTITNTTGSENLELYSITGQLLYAQPSSENATLIDFENFPAGIYLLKTGLKNSNKTISIIKE</sequence>
<gene>
    <name evidence="4" type="ORF">ACFSR3_05275</name>
</gene>
<comment type="caution">
    <text evidence="4">The sequence shown here is derived from an EMBL/GenBank/DDBJ whole genome shotgun (WGS) entry which is preliminary data.</text>
</comment>
<organism evidence="4 5">
    <name type="scientific">Flavobacterium suzhouense</name>
    <dbReference type="NCBI Taxonomy" id="1529638"/>
    <lineage>
        <taxon>Bacteria</taxon>
        <taxon>Pseudomonadati</taxon>
        <taxon>Bacteroidota</taxon>
        <taxon>Flavobacteriia</taxon>
        <taxon>Flavobacteriales</taxon>
        <taxon>Flavobacteriaceae</taxon>
        <taxon>Flavobacterium</taxon>
    </lineage>
</organism>
<feature type="signal peptide" evidence="2">
    <location>
        <begin position="1"/>
        <end position="20"/>
    </location>
</feature>
<keyword evidence="1 2" id="KW-0732">Signal</keyword>
<evidence type="ECO:0000313" key="4">
    <source>
        <dbReference type="EMBL" id="MFD2601460.1"/>
    </source>
</evidence>
<feature type="chain" id="PRO_5047463153" evidence="2">
    <location>
        <begin position="21"/>
        <end position="271"/>
    </location>
</feature>
<proteinExistence type="predicted"/>
<dbReference type="RefSeq" id="WP_379820040.1">
    <property type="nucleotide sequence ID" value="NZ_JBHUMD010000006.1"/>
</dbReference>
<reference evidence="5" key="1">
    <citation type="journal article" date="2019" name="Int. J. Syst. Evol. Microbiol.">
        <title>The Global Catalogue of Microorganisms (GCM) 10K type strain sequencing project: providing services to taxonomists for standard genome sequencing and annotation.</title>
        <authorList>
            <consortium name="The Broad Institute Genomics Platform"/>
            <consortium name="The Broad Institute Genome Sequencing Center for Infectious Disease"/>
            <person name="Wu L."/>
            <person name="Ma J."/>
        </authorList>
    </citation>
    <scope>NUCLEOTIDE SEQUENCE [LARGE SCALE GENOMIC DNA]</scope>
    <source>
        <strain evidence="5">KCTC 42107</strain>
    </source>
</reference>